<evidence type="ECO:0000256" key="1">
    <source>
        <dbReference type="SAM" id="MobiDB-lite"/>
    </source>
</evidence>
<feature type="region of interest" description="Disordered" evidence="1">
    <location>
        <begin position="84"/>
        <end position="105"/>
    </location>
</feature>
<dbReference type="Proteomes" id="UP001217754">
    <property type="component" value="Chromosome 8"/>
</dbReference>
<proteinExistence type="predicted"/>
<dbReference type="AlphaFoldDB" id="A0AAF0F159"/>
<dbReference type="InterPro" id="IPR011666">
    <property type="entry name" value="DUF1604"/>
</dbReference>
<dbReference type="GO" id="GO:0003723">
    <property type="term" value="F:RNA binding"/>
    <property type="evidence" value="ECO:0007669"/>
    <property type="project" value="TreeGrafter"/>
</dbReference>
<dbReference type="PANTHER" id="PTHR13384">
    <property type="entry name" value="G PATCH DOMAIN-CONTAINING PROTEIN 1"/>
    <property type="match status" value="1"/>
</dbReference>
<reference evidence="3" key="1">
    <citation type="submission" date="2023-03" db="EMBL/GenBank/DDBJ databases">
        <title>Mating type loci evolution in Malassezia.</title>
        <authorList>
            <person name="Coelho M.A."/>
        </authorList>
    </citation>
    <scope>NUCLEOTIDE SEQUENCE</scope>
    <source>
        <strain evidence="3">CBS 9431</strain>
    </source>
</reference>
<dbReference type="Pfam" id="PF01585">
    <property type="entry name" value="G-patch"/>
    <property type="match status" value="1"/>
</dbReference>
<dbReference type="Pfam" id="PF07713">
    <property type="entry name" value="DUF1604"/>
    <property type="match status" value="1"/>
</dbReference>
<accession>A0AAF0F159</accession>
<protein>
    <recommendedName>
        <fullName evidence="2">G-patch domain-containing protein</fullName>
    </recommendedName>
</protein>
<sequence>MATQRLRRKLERDGAPERVNLGESFVTYGTPLPALNEHGKDKNEYKPVWQQEAYDEKGRRRFHGAFTGGFSAGYFNTVGSKEGWTPSSFKSSRKSRAGASAQRPEDFMDDEDLAELNSASKLITTDAYAQHEKASDPFMNILQPSAEGNVQASSSHMGQALLRRMGWKPGQGIGPLVSHTRREQLRTLLRGLHLAPARDAEEDHSEAARHKFPPPDTQLVQLPDNREKRGLGSAKGASALQDALQRFHHEKETQRTVGMSGMDSDDEDHVYSAPQDIRDSTLGRGDTLRIGEQPPKAEESPALAQEQWHDGRPLVKGFVLGKPIDAPKVWFHAPSVPKDWQPDPRRVWAQSEKREAEAPKHAADRGRILGEAKLPGPPPAIAAYLGEKAAQRMQAATLPPAPPKPLHVPALDAETAVRALENFVPVGSDTEKHERYKAYLQAYANHTTYTPPDGVVQDELDEFFETAERHRPVRGAMASRFTSSTLLQPDTPGTGGLMGTEEARAQAPAPVAAAQLPRTPAQEAARAGDFGDRTRTVTRYVPPKLLCKRLGVAPPYTEPEQDDTQRVLDKFGAAPEPTPEADAEPEFVFVPHSEAAEQAAEEEYQEARPSLDLFKAVFESDDDDDEPTAPRKRKTDASKPKKKAKDRRVGPLTFDLDDDEAGGAPPVPLQRRDAPPIARPRASDLFE</sequence>
<feature type="region of interest" description="Disordered" evidence="1">
    <location>
        <begin position="198"/>
        <end position="222"/>
    </location>
</feature>
<keyword evidence="4" id="KW-1185">Reference proteome</keyword>
<feature type="region of interest" description="Disordered" evidence="1">
    <location>
        <begin position="588"/>
        <end position="687"/>
    </location>
</feature>
<organism evidence="3 4">
    <name type="scientific">Malassezia japonica</name>
    <dbReference type="NCBI Taxonomy" id="223818"/>
    <lineage>
        <taxon>Eukaryota</taxon>
        <taxon>Fungi</taxon>
        <taxon>Dikarya</taxon>
        <taxon>Basidiomycota</taxon>
        <taxon>Ustilaginomycotina</taxon>
        <taxon>Malasseziomycetes</taxon>
        <taxon>Malasseziales</taxon>
        <taxon>Malasseziaceae</taxon>
        <taxon>Malassezia</taxon>
    </lineage>
</organism>
<dbReference type="EMBL" id="CP119965">
    <property type="protein sequence ID" value="WFD40911.1"/>
    <property type="molecule type" value="Genomic_DNA"/>
</dbReference>
<feature type="region of interest" description="Disordered" evidence="1">
    <location>
        <begin position="342"/>
        <end position="365"/>
    </location>
</feature>
<evidence type="ECO:0000313" key="3">
    <source>
        <dbReference type="EMBL" id="WFD40911.1"/>
    </source>
</evidence>
<feature type="region of interest" description="Disordered" evidence="1">
    <location>
        <begin position="503"/>
        <end position="533"/>
    </location>
</feature>
<feature type="region of interest" description="Disordered" evidence="1">
    <location>
        <begin position="251"/>
        <end position="271"/>
    </location>
</feature>
<dbReference type="GO" id="GO:0005634">
    <property type="term" value="C:nucleus"/>
    <property type="evidence" value="ECO:0007669"/>
    <property type="project" value="TreeGrafter"/>
</dbReference>
<dbReference type="PANTHER" id="PTHR13384:SF19">
    <property type="entry name" value="G PATCH DOMAIN-CONTAINING PROTEIN 1"/>
    <property type="match status" value="1"/>
</dbReference>
<evidence type="ECO:0000313" key="4">
    <source>
        <dbReference type="Proteomes" id="UP001217754"/>
    </source>
</evidence>
<dbReference type="GO" id="GO:0006397">
    <property type="term" value="P:mRNA processing"/>
    <property type="evidence" value="ECO:0007669"/>
    <property type="project" value="InterPro"/>
</dbReference>
<name>A0AAF0F159_9BASI</name>
<dbReference type="RefSeq" id="XP_060123808.1">
    <property type="nucleotide sequence ID" value="XM_060267825.1"/>
</dbReference>
<feature type="compositionally biased region" description="Basic residues" evidence="1">
    <location>
        <begin position="630"/>
        <end position="646"/>
    </location>
</feature>
<feature type="compositionally biased region" description="Basic and acidic residues" evidence="1">
    <location>
        <begin position="198"/>
        <end position="209"/>
    </location>
</feature>
<dbReference type="InterPro" id="IPR000467">
    <property type="entry name" value="G_patch_dom"/>
</dbReference>
<evidence type="ECO:0000259" key="2">
    <source>
        <dbReference type="PROSITE" id="PS50174"/>
    </source>
</evidence>
<gene>
    <name evidence="3" type="ORF">MJAP1_003902</name>
</gene>
<dbReference type="GeneID" id="85227553"/>
<feature type="compositionally biased region" description="Low complexity" evidence="1">
    <location>
        <begin position="505"/>
        <end position="515"/>
    </location>
</feature>
<feature type="domain" description="G-patch" evidence="2">
    <location>
        <begin position="154"/>
        <end position="174"/>
    </location>
</feature>
<dbReference type="PROSITE" id="PS50174">
    <property type="entry name" value="G_PATCH"/>
    <property type="match status" value="1"/>
</dbReference>